<dbReference type="PROSITE" id="PS50943">
    <property type="entry name" value="HTH_CROC1"/>
    <property type="match status" value="1"/>
</dbReference>
<dbReference type="PANTHER" id="PTHR46797">
    <property type="entry name" value="HTH-TYPE TRANSCRIPTIONAL REGULATOR"/>
    <property type="match status" value="1"/>
</dbReference>
<dbReference type="SMART" id="SM00530">
    <property type="entry name" value="HTH_XRE"/>
    <property type="match status" value="1"/>
</dbReference>
<name>A0ABW4BSK3_9LACO</name>
<evidence type="ECO:0000259" key="2">
    <source>
        <dbReference type="PROSITE" id="PS50943"/>
    </source>
</evidence>
<dbReference type="SUPFAM" id="SSF47413">
    <property type="entry name" value="lambda repressor-like DNA-binding domains"/>
    <property type="match status" value="1"/>
</dbReference>
<dbReference type="EMBL" id="JBHTOI010000005">
    <property type="protein sequence ID" value="MFD1417723.1"/>
    <property type="molecule type" value="Genomic_DNA"/>
</dbReference>
<dbReference type="Pfam" id="PF01381">
    <property type="entry name" value="HTH_3"/>
    <property type="match status" value="1"/>
</dbReference>
<dbReference type="Proteomes" id="UP001597251">
    <property type="component" value="Unassembled WGS sequence"/>
</dbReference>
<dbReference type="InterPro" id="IPR001387">
    <property type="entry name" value="Cro/C1-type_HTH"/>
</dbReference>
<accession>A0ABW4BSK3</accession>
<evidence type="ECO:0000313" key="4">
    <source>
        <dbReference type="Proteomes" id="UP001597251"/>
    </source>
</evidence>
<feature type="domain" description="HTH cro/C1-type" evidence="2">
    <location>
        <begin position="12"/>
        <end position="66"/>
    </location>
</feature>
<protein>
    <submittedName>
        <fullName evidence="3">Helix-turn-helix domain-containing protein</fullName>
    </submittedName>
</protein>
<comment type="caution">
    <text evidence="3">The sequence shown here is derived from an EMBL/GenBank/DDBJ whole genome shotgun (WGS) entry which is preliminary data.</text>
</comment>
<dbReference type="RefSeq" id="WP_125674398.1">
    <property type="nucleotide sequence ID" value="NZ_JBHTOI010000005.1"/>
</dbReference>
<proteinExistence type="predicted"/>
<keyword evidence="4" id="KW-1185">Reference proteome</keyword>
<dbReference type="Gene3D" id="1.10.260.40">
    <property type="entry name" value="lambda repressor-like DNA-binding domains"/>
    <property type="match status" value="1"/>
</dbReference>
<dbReference type="InterPro" id="IPR050807">
    <property type="entry name" value="TransReg_Diox_bact_type"/>
</dbReference>
<gene>
    <name evidence="3" type="ORF">ACFQ42_02960</name>
</gene>
<evidence type="ECO:0000256" key="1">
    <source>
        <dbReference type="ARBA" id="ARBA00023125"/>
    </source>
</evidence>
<sequence length="237" mass="27619">MEQISKTIGQRIRRFRKRKNITLVEFAEKVYKSKATVSKYESGEINIDIPMLYEIAGVLNVEVGQLLPECASVVTSPEEKNMWLKKQGKNSRLYSYFYDGRSKCIVKCILEFQAIEDESTNQSITIYMNIKNYDEYQNCENIYRGKAEYFDSLTNIYADNIDTDLEKIHISILSSFLNTPYKFGLMFGISFRPIMPAALKMLFSSEPIIDERELVSLLKISKEDIRIEKMYNMFSVM</sequence>
<evidence type="ECO:0000313" key="3">
    <source>
        <dbReference type="EMBL" id="MFD1417723.1"/>
    </source>
</evidence>
<dbReference type="InterPro" id="IPR010982">
    <property type="entry name" value="Lambda_DNA-bd_dom_sf"/>
</dbReference>
<dbReference type="PANTHER" id="PTHR46797:SF1">
    <property type="entry name" value="METHYLPHOSPHONATE SYNTHASE"/>
    <property type="match status" value="1"/>
</dbReference>
<reference evidence="4" key="1">
    <citation type="journal article" date="2019" name="Int. J. Syst. Evol. Microbiol.">
        <title>The Global Catalogue of Microorganisms (GCM) 10K type strain sequencing project: providing services to taxonomists for standard genome sequencing and annotation.</title>
        <authorList>
            <consortium name="The Broad Institute Genomics Platform"/>
            <consortium name="The Broad Institute Genome Sequencing Center for Infectious Disease"/>
            <person name="Wu L."/>
            <person name="Ma J."/>
        </authorList>
    </citation>
    <scope>NUCLEOTIDE SEQUENCE [LARGE SCALE GENOMIC DNA]</scope>
    <source>
        <strain evidence="4">CCM 8936</strain>
    </source>
</reference>
<organism evidence="3 4">
    <name type="scientific">Companilactobacillus keshanensis</name>
    <dbReference type="NCBI Taxonomy" id="2486003"/>
    <lineage>
        <taxon>Bacteria</taxon>
        <taxon>Bacillati</taxon>
        <taxon>Bacillota</taxon>
        <taxon>Bacilli</taxon>
        <taxon>Lactobacillales</taxon>
        <taxon>Lactobacillaceae</taxon>
        <taxon>Companilactobacillus</taxon>
    </lineage>
</organism>
<dbReference type="CDD" id="cd00093">
    <property type="entry name" value="HTH_XRE"/>
    <property type="match status" value="1"/>
</dbReference>
<keyword evidence="1" id="KW-0238">DNA-binding</keyword>